<comment type="similarity">
    <text evidence="1">Belongs to the choline/ethanolamine kinase family.</text>
</comment>
<feature type="compositionally biased region" description="Low complexity" evidence="2">
    <location>
        <begin position="214"/>
        <end position="227"/>
    </location>
</feature>
<feature type="compositionally biased region" description="Low complexity" evidence="2">
    <location>
        <begin position="803"/>
        <end position="821"/>
    </location>
</feature>
<proteinExistence type="inferred from homology"/>
<feature type="region of interest" description="Disordered" evidence="2">
    <location>
        <begin position="765"/>
        <end position="821"/>
    </location>
</feature>
<evidence type="ECO:0000256" key="1">
    <source>
        <dbReference type="ARBA" id="ARBA00038211"/>
    </source>
</evidence>
<comment type="caution">
    <text evidence="4">The sequence shown here is derived from an EMBL/GenBank/DDBJ whole genome shotgun (WGS) entry which is preliminary data.</text>
</comment>
<feature type="compositionally biased region" description="Basic residues" evidence="2">
    <location>
        <begin position="166"/>
        <end position="182"/>
    </location>
</feature>
<reference evidence="4 5" key="1">
    <citation type="journal article" date="2024" name="IMA Fungus">
        <title>IMA Genome - F19 : A genome assembly and annotation guide to empower mycologists, including annotated draft genome sequences of Ceratocystis pirilliformis, Diaporthe australafricana, Fusarium ophioides, Paecilomyces lecythidis, and Sporothrix stenoceras.</title>
        <authorList>
            <person name="Aylward J."/>
            <person name="Wilson A.M."/>
            <person name="Visagie C.M."/>
            <person name="Spraker J."/>
            <person name="Barnes I."/>
            <person name="Buitendag C."/>
            <person name="Ceriani C."/>
            <person name="Del Mar Angel L."/>
            <person name="du Plessis D."/>
            <person name="Fuchs T."/>
            <person name="Gasser K."/>
            <person name="Kramer D."/>
            <person name="Li W."/>
            <person name="Munsamy K."/>
            <person name="Piso A."/>
            <person name="Price J.L."/>
            <person name="Sonnekus B."/>
            <person name="Thomas C."/>
            <person name="van der Nest A."/>
            <person name="van Dijk A."/>
            <person name="van Heerden A."/>
            <person name="van Vuuren N."/>
            <person name="Yilmaz N."/>
            <person name="Duong T.A."/>
            <person name="van der Merwe N.A."/>
            <person name="Wingfield M.J."/>
            <person name="Wingfield B.D."/>
        </authorList>
    </citation>
    <scope>NUCLEOTIDE SEQUENCE [LARGE SCALE GENOMIC DNA]</scope>
    <source>
        <strain evidence="4 5">CMW 5346</strain>
    </source>
</reference>
<dbReference type="SUPFAM" id="SSF56112">
    <property type="entry name" value="Protein kinase-like (PK-like)"/>
    <property type="match status" value="1"/>
</dbReference>
<keyword evidence="5" id="KW-1185">Reference proteome</keyword>
<dbReference type="Gene3D" id="3.90.1200.10">
    <property type="match status" value="1"/>
</dbReference>
<dbReference type="Pfam" id="PF01633">
    <property type="entry name" value="Choline_kinase"/>
    <property type="match status" value="1"/>
</dbReference>
<organism evidence="4 5">
    <name type="scientific">Sporothrix stenoceras</name>
    <dbReference type="NCBI Taxonomy" id="5173"/>
    <lineage>
        <taxon>Eukaryota</taxon>
        <taxon>Fungi</taxon>
        <taxon>Dikarya</taxon>
        <taxon>Ascomycota</taxon>
        <taxon>Pezizomycotina</taxon>
        <taxon>Sordariomycetes</taxon>
        <taxon>Sordariomycetidae</taxon>
        <taxon>Ophiostomatales</taxon>
        <taxon>Ophiostomataceae</taxon>
        <taxon>Sporothrix</taxon>
    </lineage>
</organism>
<dbReference type="InterPro" id="IPR007521">
    <property type="entry name" value="Choline_kin_N"/>
</dbReference>
<dbReference type="PANTHER" id="PTHR22603:SF93">
    <property type="entry name" value="RE24176P"/>
    <property type="match status" value="1"/>
</dbReference>
<protein>
    <recommendedName>
        <fullName evidence="3">Choline kinase N-terminal domain-containing protein</fullName>
    </recommendedName>
</protein>
<feature type="region of interest" description="Disordered" evidence="2">
    <location>
        <begin position="888"/>
        <end position="924"/>
    </location>
</feature>
<dbReference type="InterPro" id="IPR011009">
    <property type="entry name" value="Kinase-like_dom_sf"/>
</dbReference>
<feature type="domain" description="Choline kinase N-terminal" evidence="3">
    <location>
        <begin position="317"/>
        <end position="400"/>
    </location>
</feature>
<feature type="region of interest" description="Disordered" evidence="2">
    <location>
        <begin position="423"/>
        <end position="443"/>
    </location>
</feature>
<dbReference type="Pfam" id="PF04428">
    <property type="entry name" value="Choline_kin_N"/>
    <property type="match status" value="1"/>
</dbReference>
<evidence type="ECO:0000259" key="3">
    <source>
        <dbReference type="Pfam" id="PF04428"/>
    </source>
</evidence>
<dbReference type="EMBL" id="JAWCUI010000041">
    <property type="protein sequence ID" value="KAL1892860.1"/>
    <property type="molecule type" value="Genomic_DNA"/>
</dbReference>
<sequence>MSNPPAPTSSPRSVPLRSALRDDSERTPPLSGLTKAVQIAEPDVTDVLEPPPVEELPPRKQFTATVAKRLSGRAAVLPVPASARNSISSQASLDGSLATYMTSPAQLAVDDVANTARPGASPLMRPHINPLQQHHHQQRHRTVDHISGRLLAQISEWIQHERIKKAARKSRKVRAHGSRKNRSPPAAEDVGSGSSSKHRSSKTTRRERMGGDGTVAPEDTTVAPTAAADDDDDDVTPMGQSTVARHHRAPSTGSASSEVSLDRLQRIIDDNVSALGIDLANLRFGGSGGGGSGLNNSGRRHSRTLRYHPSRTASSDTEYMDGDVLVPGCDAILDNSKTLKYSMSTTSIPQLNRAASDAGSISSRREDKERQAWYKFKNEIIRLAHTLRLKGWRKVPLDAGETITVERLSGALTNAVYVVSPPADLGGGNHDNNGQGHSGGSGAGMSPLVTPMGITPSSSTLSLSGAAGTSGGGKNVLPNKLLLRIYGPQVEHLIDREKELGVLRRLARKKIGPRLLGTFGNGRFEQFFTATTLTAANLREPETSKQIAKRMRELHDGIELLEEELDAGPTVWQNWDKWLDAVEATVTFLDREVSLGAERDRLQQQAAKDGVVLDGDVVPQQTGSFIDTWKSKGYVCGVEWPRFKALLEKHREMVKKYYGGSHRIRERLIFAHNDTQYGNILRIRPDERSPLLQPENEHKQLIVIDFEYASGNLPGNEFANHFTEWTYNYHDATASHNCFPKRYPTPEQQRRFIRAYVDHRPEFPHQCASSTPRFGPMSLPPLPPLMEQPLSEPTAQSSGTASAPPTLQAAHAPPQPPASSASSIVDFMLDARAPPGGWIEEERRRDELLERQVDELMEETRLWRAANSAMWVAWGIVQAKVPGFSLPPKEGSSTASLLGADDDVTIDGEVNTEGGADADDDDDHAAEPEEEFDYLGYAQERAFFVLGDCVKAGLLQLDELPADVQAKVKMIDY</sequence>
<evidence type="ECO:0000313" key="4">
    <source>
        <dbReference type="EMBL" id="KAL1892860.1"/>
    </source>
</evidence>
<evidence type="ECO:0000313" key="5">
    <source>
        <dbReference type="Proteomes" id="UP001583186"/>
    </source>
</evidence>
<feature type="region of interest" description="Disordered" evidence="2">
    <location>
        <begin position="166"/>
        <end position="259"/>
    </location>
</feature>
<dbReference type="CDD" id="cd05157">
    <property type="entry name" value="ETNK_euk"/>
    <property type="match status" value="1"/>
</dbReference>
<dbReference type="PANTHER" id="PTHR22603">
    <property type="entry name" value="CHOLINE/ETHANOALAMINE KINASE"/>
    <property type="match status" value="1"/>
</dbReference>
<accession>A0ABR3YYD5</accession>
<dbReference type="Proteomes" id="UP001583186">
    <property type="component" value="Unassembled WGS sequence"/>
</dbReference>
<gene>
    <name evidence="4" type="ORF">Sste5346_006752</name>
</gene>
<name>A0ABR3YYD5_9PEZI</name>
<feature type="region of interest" description="Disordered" evidence="2">
    <location>
        <begin position="1"/>
        <end position="36"/>
    </location>
</feature>
<evidence type="ECO:0000256" key="2">
    <source>
        <dbReference type="SAM" id="MobiDB-lite"/>
    </source>
</evidence>